<reference evidence="1 2" key="1">
    <citation type="submission" date="2023-10" db="EMBL/GenBank/DDBJ databases">
        <title>Virgibacillus halophilus 5B73C genome.</title>
        <authorList>
            <person name="Miliotis G."/>
            <person name="Sengupta P."/>
            <person name="Hameed A."/>
            <person name="Chuvochina M."/>
            <person name="Mcdonagh F."/>
            <person name="Simpson A.C."/>
            <person name="Singh N.K."/>
            <person name="Rekha P.D."/>
            <person name="Raman K."/>
            <person name="Hugenholtz P."/>
            <person name="Venkateswaran K."/>
        </authorList>
    </citation>
    <scope>NUCLEOTIDE SEQUENCE [LARGE SCALE GENOMIC DNA]</scope>
    <source>
        <strain evidence="1 2">5B73C</strain>
    </source>
</reference>
<dbReference type="Proteomes" id="UP001281447">
    <property type="component" value="Unassembled WGS sequence"/>
</dbReference>
<evidence type="ECO:0000313" key="1">
    <source>
        <dbReference type="EMBL" id="MDY0393380.1"/>
    </source>
</evidence>
<keyword evidence="2" id="KW-1185">Reference proteome</keyword>
<protein>
    <submittedName>
        <fullName evidence="1">Uncharacterized protein</fullName>
    </submittedName>
</protein>
<comment type="caution">
    <text evidence="1">The sequence shown here is derived from an EMBL/GenBank/DDBJ whole genome shotgun (WGS) entry which is preliminary data.</text>
</comment>
<dbReference type="SUPFAM" id="SSF51905">
    <property type="entry name" value="FAD/NAD(P)-binding domain"/>
    <property type="match status" value="1"/>
</dbReference>
<name>A0ABU5C245_9BACI</name>
<dbReference type="EMBL" id="JAWDIP010000003">
    <property type="protein sequence ID" value="MDY0393380.1"/>
    <property type="molecule type" value="Genomic_DNA"/>
</dbReference>
<dbReference type="Gene3D" id="3.50.50.60">
    <property type="entry name" value="FAD/NAD(P)-binding domain"/>
    <property type="match status" value="1"/>
</dbReference>
<evidence type="ECO:0000313" key="2">
    <source>
        <dbReference type="Proteomes" id="UP001281447"/>
    </source>
</evidence>
<dbReference type="InterPro" id="IPR036188">
    <property type="entry name" value="FAD/NAD-bd_sf"/>
</dbReference>
<accession>A0ABU5C245</accession>
<gene>
    <name evidence="1" type="ORF">RWE15_01745</name>
</gene>
<proteinExistence type="predicted"/>
<organism evidence="1 2">
    <name type="scientific">Tigheibacillus halophilus</name>
    <dbReference type="NCBI Taxonomy" id="361280"/>
    <lineage>
        <taxon>Bacteria</taxon>
        <taxon>Bacillati</taxon>
        <taxon>Bacillota</taxon>
        <taxon>Bacilli</taxon>
        <taxon>Bacillales</taxon>
        <taxon>Bacillaceae</taxon>
        <taxon>Tigheibacillus</taxon>
    </lineage>
</organism>
<sequence length="46" mass="4797">MDEQLHFQQLNEDTEVDVAIAGGGMAGIVSAYMLAKDGKKNCLAGG</sequence>